<sequence length="83" mass="9411">MEPIRDLHSARIRLWAAIKPLPKGARRGAPILREWGAWVVRPGRGWRRIRYVTPPLHATRSIPADNQDAAVDWAIERIGVGKS</sequence>
<gene>
    <name evidence="1" type="ORF">BJY24_004129</name>
</gene>
<protein>
    <submittedName>
        <fullName evidence="1">Uncharacterized protein</fullName>
    </submittedName>
</protein>
<name>A0A7W9PFN0_9NOCA</name>
<dbReference type="AlphaFoldDB" id="A0A7W9PFN0"/>
<comment type="caution">
    <text evidence="1">The sequence shown here is derived from an EMBL/GenBank/DDBJ whole genome shotgun (WGS) entry which is preliminary data.</text>
</comment>
<keyword evidence="2" id="KW-1185">Reference proteome</keyword>
<evidence type="ECO:0000313" key="2">
    <source>
        <dbReference type="Proteomes" id="UP000540412"/>
    </source>
</evidence>
<evidence type="ECO:0000313" key="1">
    <source>
        <dbReference type="EMBL" id="MBB5915262.1"/>
    </source>
</evidence>
<reference evidence="1 2" key="1">
    <citation type="submission" date="2020-08" db="EMBL/GenBank/DDBJ databases">
        <title>Sequencing the genomes of 1000 actinobacteria strains.</title>
        <authorList>
            <person name="Klenk H.-P."/>
        </authorList>
    </citation>
    <scope>NUCLEOTIDE SEQUENCE [LARGE SCALE GENOMIC DNA]</scope>
    <source>
        <strain evidence="1 2">DSM 43582</strain>
    </source>
</reference>
<proteinExistence type="predicted"/>
<dbReference type="EMBL" id="JACHIT010000001">
    <property type="protein sequence ID" value="MBB5915262.1"/>
    <property type="molecule type" value="Genomic_DNA"/>
</dbReference>
<accession>A0A7W9PFN0</accession>
<dbReference type="RefSeq" id="WP_040743969.1">
    <property type="nucleotide sequence ID" value="NZ_JACHIT010000001.1"/>
</dbReference>
<dbReference type="Proteomes" id="UP000540412">
    <property type="component" value="Unassembled WGS sequence"/>
</dbReference>
<organism evidence="1 2">
    <name type="scientific">Nocardia transvalensis</name>
    <dbReference type="NCBI Taxonomy" id="37333"/>
    <lineage>
        <taxon>Bacteria</taxon>
        <taxon>Bacillati</taxon>
        <taxon>Actinomycetota</taxon>
        <taxon>Actinomycetes</taxon>
        <taxon>Mycobacteriales</taxon>
        <taxon>Nocardiaceae</taxon>
        <taxon>Nocardia</taxon>
    </lineage>
</organism>